<gene>
    <name evidence="3" type="ORF">C1645_747519</name>
</gene>
<dbReference type="Gene3D" id="1.25.40.180">
    <property type="match status" value="1"/>
</dbReference>
<accession>A0A397TR15</accession>
<feature type="domain" description="MI" evidence="2">
    <location>
        <begin position="101"/>
        <end position="222"/>
    </location>
</feature>
<evidence type="ECO:0000259" key="2">
    <source>
        <dbReference type="PROSITE" id="PS51366"/>
    </source>
</evidence>
<dbReference type="InterPro" id="IPR003891">
    <property type="entry name" value="Initiation_fac_eIF4g_MI"/>
</dbReference>
<feature type="coiled-coil region" evidence="1">
    <location>
        <begin position="34"/>
        <end position="68"/>
    </location>
</feature>
<dbReference type="AlphaFoldDB" id="A0A397TR15"/>
<evidence type="ECO:0000313" key="4">
    <source>
        <dbReference type="Proteomes" id="UP000265703"/>
    </source>
</evidence>
<name>A0A397TR15_9GLOM</name>
<proteinExistence type="predicted"/>
<dbReference type="Pfam" id="PF02847">
    <property type="entry name" value="MA3"/>
    <property type="match status" value="1"/>
</dbReference>
<organism evidence="3 4">
    <name type="scientific">Glomus cerebriforme</name>
    <dbReference type="NCBI Taxonomy" id="658196"/>
    <lineage>
        <taxon>Eukaryota</taxon>
        <taxon>Fungi</taxon>
        <taxon>Fungi incertae sedis</taxon>
        <taxon>Mucoromycota</taxon>
        <taxon>Glomeromycotina</taxon>
        <taxon>Glomeromycetes</taxon>
        <taxon>Glomerales</taxon>
        <taxon>Glomeraceae</taxon>
        <taxon>Glomus</taxon>
    </lineage>
</organism>
<dbReference type="InterPro" id="IPR016024">
    <property type="entry name" value="ARM-type_fold"/>
</dbReference>
<comment type="caution">
    <text evidence="3">The sequence shown here is derived from an EMBL/GenBank/DDBJ whole genome shotgun (WGS) entry which is preliminary data.</text>
</comment>
<evidence type="ECO:0000313" key="3">
    <source>
        <dbReference type="EMBL" id="RIA99366.1"/>
    </source>
</evidence>
<keyword evidence="4" id="KW-1185">Reference proteome</keyword>
<dbReference type="EMBL" id="QKYT01000005">
    <property type="protein sequence ID" value="RIA99366.1"/>
    <property type="molecule type" value="Genomic_DNA"/>
</dbReference>
<dbReference type="STRING" id="658196.A0A397TR15"/>
<evidence type="ECO:0000256" key="1">
    <source>
        <dbReference type="SAM" id="Coils"/>
    </source>
</evidence>
<dbReference type="OrthoDB" id="514777at2759"/>
<dbReference type="SUPFAM" id="SSF48371">
    <property type="entry name" value="ARM repeat"/>
    <property type="match status" value="1"/>
</dbReference>
<dbReference type="PROSITE" id="PS51366">
    <property type="entry name" value="MI"/>
    <property type="match status" value="1"/>
</dbReference>
<keyword evidence="1" id="KW-0175">Coiled coil</keyword>
<protein>
    <recommendedName>
        <fullName evidence="2">MI domain-containing protein</fullName>
    </recommendedName>
</protein>
<dbReference type="Proteomes" id="UP000265703">
    <property type="component" value="Unassembled WGS sequence"/>
</dbReference>
<reference evidence="3 4" key="1">
    <citation type="submission" date="2018-06" db="EMBL/GenBank/DDBJ databases">
        <title>Comparative genomics reveals the genomic features of Rhizophagus irregularis, R. cerebriforme, R. diaphanum and Gigaspora rosea, and their symbiotic lifestyle signature.</title>
        <authorList>
            <person name="Morin E."/>
            <person name="San Clemente H."/>
            <person name="Chen E.C.H."/>
            <person name="De La Providencia I."/>
            <person name="Hainaut M."/>
            <person name="Kuo A."/>
            <person name="Kohler A."/>
            <person name="Murat C."/>
            <person name="Tang N."/>
            <person name="Roy S."/>
            <person name="Loubradou J."/>
            <person name="Henrissat B."/>
            <person name="Grigoriev I.V."/>
            <person name="Corradi N."/>
            <person name="Roux C."/>
            <person name="Martin F.M."/>
        </authorList>
    </citation>
    <scope>NUCLEOTIDE SEQUENCE [LARGE SCALE GENOMIC DNA]</scope>
    <source>
        <strain evidence="3 4">DAOM 227022</strain>
    </source>
</reference>
<sequence>MDPAVFYPITCSACDCKNQINGQLQLISSLRARIDVLETDSHTKNQNINKLRQEINDLKNSIQSIYDNIDEPSFAPRITPSESQAPVKSTVPEHALTPEELAIKRINFMVEEYFSILDVQGVILDLKDIRVEYHAKAIELFANKVIEQNQRDLDNVIELFKDIVYTETCDTDAFKDGFSRTLDFLMDICIDKPMACSFTGQLLFSAGLDYRDITSLLKPLDDDKLIEKIIRGYANALKNDVVNLTIIFMH</sequence>